<evidence type="ECO:0000313" key="2">
    <source>
        <dbReference type="Proteomes" id="UP000887566"/>
    </source>
</evidence>
<dbReference type="AlphaFoldDB" id="A0A914XMF2"/>
<feature type="domain" description="Nucleolar 27S pre-rRNA processing Urb2/Npa2 C-terminal" evidence="1">
    <location>
        <begin position="772"/>
        <end position="939"/>
    </location>
</feature>
<accession>A0A914XMF2</accession>
<evidence type="ECO:0000313" key="3">
    <source>
        <dbReference type="WBParaSite" id="PSAMB.scaffold8size148366.g150.t1"/>
    </source>
</evidence>
<keyword evidence="2" id="KW-1185">Reference proteome</keyword>
<dbReference type="InterPro" id="IPR018849">
    <property type="entry name" value="Urb2/Npa2_C"/>
</dbReference>
<evidence type="ECO:0000259" key="1">
    <source>
        <dbReference type="Pfam" id="PF10441"/>
    </source>
</evidence>
<dbReference type="Proteomes" id="UP000887566">
    <property type="component" value="Unplaced"/>
</dbReference>
<sequence length="944" mass="103284">MAQHGSGSGTIELWTTIDQLVGALKAARSRPMADFVQEAIDCRRLEMLIDALVVMFNDVDDFELDAIARERLSSAFATVAPALTTRMASALLSVLEKESRGDRRTVKIALLLRTLVQSVTLRKSGKLCDVVKERVGALYHRLCEVDGASEALSLTLALLADTLASVILVQVVYEPTPNKSALFALWRDLDAPRKGGGRLLHMCVSLQVRAALSESTSELLGELVGDSGLGGFVANDKAELLVHFHPSVEVWKSVSANFATLVSLCSSEEADRLAEVVWKALHRAASKSDNDLLPLLSSIVSSPCVWELHKIRRHLIKNLLTVLQTTVEESDGPQKAIWLEKLADMIADQAPSVDSATRKPSLVWAKVMGKFFDHHEPLLAKLTWRSTDTFRRVVGLIDTLPVRYLPLELKTTVLGAALMLGAFVAIGKDYSTLQSLLNIVADLLSSDVASLRSYMSRLRNKLNWWLKMIVELAPHLSQPHSAATIVGHSLTASDSVDAFIERVDLVLLAADACSLPRWHFQIAAAVLQSCQDLPQFDEQQSTSVAAAAVERVAQFLRPKLEAVTWRNAKRVSPPEEVTSLTAAFLPFRLLHKVGRRVKADDFACSQFNADMIRLAKKIVVRDANQFGAEAVRDSVDFLLLAHSMGFERSLATTRFILPLALVSTDLAARVIRESDPSESDELLSDALSAMDEEEMSTSTLCALLSVPTQLALSTNDHKRDVVKAKTEAIVAAVAKKMALIVSAIEPTIAVLELANALLQVIGKTGRDVHAAVGFCLSLFSTLSMEPLSDKNLDRRLMRALHALLNNSLKFSSAVVASGMAAMYSICVCNFIGAVIVRCPIDDDERLDAKLEACQMVSRLCSLIASHKTEFAKVAPYMIAEYVTKSLERGVHPAAKSVLLTGMHRLLHICDKYGVAMLSSNLPPGPKDIFAHMFREYKKFAVFAV</sequence>
<reference evidence="3" key="1">
    <citation type="submission" date="2022-11" db="UniProtKB">
        <authorList>
            <consortium name="WormBaseParasite"/>
        </authorList>
    </citation>
    <scope>IDENTIFICATION</scope>
</reference>
<protein>
    <submittedName>
        <fullName evidence="3">Nucleolar 27S pre-rRNA processing Urb2/Npa2 C-terminal domain-containing protein</fullName>
    </submittedName>
</protein>
<proteinExistence type="predicted"/>
<dbReference type="Pfam" id="PF10441">
    <property type="entry name" value="Urb2"/>
    <property type="match status" value="1"/>
</dbReference>
<organism evidence="2 3">
    <name type="scientific">Plectus sambesii</name>
    <dbReference type="NCBI Taxonomy" id="2011161"/>
    <lineage>
        <taxon>Eukaryota</taxon>
        <taxon>Metazoa</taxon>
        <taxon>Ecdysozoa</taxon>
        <taxon>Nematoda</taxon>
        <taxon>Chromadorea</taxon>
        <taxon>Plectida</taxon>
        <taxon>Plectina</taxon>
        <taxon>Plectoidea</taxon>
        <taxon>Plectidae</taxon>
        <taxon>Plectus</taxon>
    </lineage>
</organism>
<name>A0A914XMF2_9BILA</name>
<dbReference type="WBParaSite" id="PSAMB.scaffold8size148366.g150.t1">
    <property type="protein sequence ID" value="PSAMB.scaffold8size148366.g150.t1"/>
    <property type="gene ID" value="PSAMB.scaffold8size148366.g150"/>
</dbReference>